<dbReference type="eggNOG" id="KOG1339">
    <property type="taxonomic scope" value="Eukaryota"/>
</dbReference>
<evidence type="ECO:0000259" key="6">
    <source>
        <dbReference type="PROSITE" id="PS51767"/>
    </source>
</evidence>
<evidence type="ECO:0000256" key="3">
    <source>
        <dbReference type="ARBA" id="ARBA00022525"/>
    </source>
</evidence>
<dbReference type="GO" id="GO:0004190">
    <property type="term" value="F:aspartic-type endopeptidase activity"/>
    <property type="evidence" value="ECO:0007669"/>
    <property type="project" value="InterPro"/>
</dbReference>
<evidence type="ECO:0000313" key="9">
    <source>
        <dbReference type="Proteomes" id="UP000008827"/>
    </source>
</evidence>
<dbReference type="PROSITE" id="PS51767">
    <property type="entry name" value="PEPTIDASE_A1"/>
    <property type="match status" value="1"/>
</dbReference>
<accession>K7KSV5</accession>
<dbReference type="SUPFAM" id="SSF50630">
    <property type="entry name" value="Acid proteases"/>
    <property type="match status" value="1"/>
</dbReference>
<gene>
    <name evidence="7" type="ORF">GLYMA_06G033600</name>
</gene>
<organism evidence="8">
    <name type="scientific">Glycine max</name>
    <name type="common">Soybean</name>
    <name type="synonym">Glycine hispida</name>
    <dbReference type="NCBI Taxonomy" id="3847"/>
    <lineage>
        <taxon>Eukaryota</taxon>
        <taxon>Viridiplantae</taxon>
        <taxon>Streptophyta</taxon>
        <taxon>Embryophyta</taxon>
        <taxon>Tracheophyta</taxon>
        <taxon>Spermatophyta</taxon>
        <taxon>Magnoliopsida</taxon>
        <taxon>eudicotyledons</taxon>
        <taxon>Gunneridae</taxon>
        <taxon>Pentapetalae</taxon>
        <taxon>rosids</taxon>
        <taxon>fabids</taxon>
        <taxon>Fabales</taxon>
        <taxon>Fabaceae</taxon>
        <taxon>Papilionoideae</taxon>
        <taxon>50 kb inversion clade</taxon>
        <taxon>NPAAA clade</taxon>
        <taxon>indigoferoid/millettioid clade</taxon>
        <taxon>Phaseoleae</taxon>
        <taxon>Glycine</taxon>
        <taxon>Glycine subgen. Soja</taxon>
    </lineage>
</organism>
<dbReference type="PANTHER" id="PTHR47965">
    <property type="entry name" value="ASPARTYL PROTEASE-RELATED"/>
    <property type="match status" value="1"/>
</dbReference>
<dbReference type="OMA" id="GENLWHD"/>
<comment type="similarity">
    <text evidence="2">Belongs to the peptidase A1 family.</text>
</comment>
<dbReference type="InterPro" id="IPR021109">
    <property type="entry name" value="Peptidase_aspartic_dom_sf"/>
</dbReference>
<dbReference type="FunFam" id="2.40.70.10:FF:000096">
    <property type="entry name" value="Basic 7S globulin"/>
    <property type="match status" value="1"/>
</dbReference>
<protein>
    <recommendedName>
        <fullName evidence="6">Peptidase A1 domain-containing protein</fullName>
    </recommendedName>
</protein>
<dbReference type="EnsemblPlants" id="KRH51876">
    <property type="protein sequence ID" value="KRH51876"/>
    <property type="gene ID" value="GLYMA_06G033600"/>
</dbReference>
<reference evidence="8" key="2">
    <citation type="submission" date="2018-02" db="UniProtKB">
        <authorList>
            <consortium name="EnsemblPlants"/>
        </authorList>
    </citation>
    <scope>IDENTIFICATION</scope>
    <source>
        <strain evidence="8">Williams 82</strain>
    </source>
</reference>
<dbReference type="Gramene" id="KRH51876">
    <property type="protein sequence ID" value="KRH51876"/>
    <property type="gene ID" value="GLYMA_06G033600"/>
</dbReference>
<proteinExistence type="inferred from homology"/>
<evidence type="ECO:0000256" key="2">
    <source>
        <dbReference type="ARBA" id="ARBA00007447"/>
    </source>
</evidence>
<dbReference type="HOGENOM" id="CLU_032185_0_0_1"/>
<feature type="signal peptide" evidence="5">
    <location>
        <begin position="1"/>
        <end position="25"/>
    </location>
</feature>
<keyword evidence="9" id="KW-1185">Reference proteome</keyword>
<dbReference type="FunFam" id="2.40.70.10:FF:000041">
    <property type="entry name" value="Basic 7S globulin"/>
    <property type="match status" value="1"/>
</dbReference>
<dbReference type="GO" id="GO:0005576">
    <property type="term" value="C:extracellular region"/>
    <property type="evidence" value="ECO:0007669"/>
    <property type="project" value="UniProtKB-SubCell"/>
</dbReference>
<dbReference type="InterPro" id="IPR032799">
    <property type="entry name" value="TAXi_C"/>
</dbReference>
<dbReference type="AlphaFoldDB" id="K7KSV5"/>
<dbReference type="Pfam" id="PF14543">
    <property type="entry name" value="TAXi_N"/>
    <property type="match status" value="1"/>
</dbReference>
<dbReference type="PANTHER" id="PTHR47965:SF44">
    <property type="entry name" value="7S GLOBULIN 2 SMALL SUBUNIT, PUTATIVE-RELATED"/>
    <property type="match status" value="1"/>
</dbReference>
<dbReference type="InterPro" id="IPR033121">
    <property type="entry name" value="PEPTIDASE_A1"/>
</dbReference>
<keyword evidence="4 5" id="KW-0732">Signal</keyword>
<dbReference type="Gene3D" id="2.40.70.10">
    <property type="entry name" value="Acid Proteases"/>
    <property type="match status" value="2"/>
</dbReference>
<feature type="chain" id="PRO_5014580894" description="Peptidase A1 domain-containing protein" evidence="5">
    <location>
        <begin position="26"/>
        <end position="444"/>
    </location>
</feature>
<dbReference type="InterPro" id="IPR032861">
    <property type="entry name" value="TAXi_N"/>
</dbReference>
<name>K7KSV5_SOYBN</name>
<evidence type="ECO:0000256" key="4">
    <source>
        <dbReference type="ARBA" id="ARBA00022729"/>
    </source>
</evidence>
<evidence type="ECO:0000256" key="1">
    <source>
        <dbReference type="ARBA" id="ARBA00004239"/>
    </source>
</evidence>
<dbReference type="EMBL" id="CM000839">
    <property type="protein sequence ID" value="KRH51876.1"/>
    <property type="molecule type" value="Genomic_DNA"/>
</dbReference>
<reference evidence="7 8" key="1">
    <citation type="journal article" date="2010" name="Nature">
        <title>Genome sequence of the palaeopolyploid soybean.</title>
        <authorList>
            <person name="Schmutz J."/>
            <person name="Cannon S.B."/>
            <person name="Schlueter J."/>
            <person name="Ma J."/>
            <person name="Mitros T."/>
            <person name="Nelson W."/>
            <person name="Hyten D.L."/>
            <person name="Song Q."/>
            <person name="Thelen J.J."/>
            <person name="Cheng J."/>
            <person name="Xu D."/>
            <person name="Hellsten U."/>
            <person name="May G.D."/>
            <person name="Yu Y."/>
            <person name="Sakurai T."/>
            <person name="Umezawa T."/>
            <person name="Bhattacharyya M.K."/>
            <person name="Sandhu D."/>
            <person name="Valliyodan B."/>
            <person name="Lindquist E."/>
            <person name="Peto M."/>
            <person name="Grant D."/>
            <person name="Shu S."/>
            <person name="Goodstein D."/>
            <person name="Barry K."/>
            <person name="Futrell-Griggs M."/>
            <person name="Abernathy B."/>
            <person name="Du J."/>
            <person name="Tian Z."/>
            <person name="Zhu L."/>
            <person name="Gill N."/>
            <person name="Joshi T."/>
            <person name="Libault M."/>
            <person name="Sethuraman A."/>
            <person name="Zhang X.-C."/>
            <person name="Shinozaki K."/>
            <person name="Nguyen H.T."/>
            <person name="Wing R.A."/>
            <person name="Cregan P."/>
            <person name="Specht J."/>
            <person name="Grimwood J."/>
            <person name="Rokhsar D."/>
            <person name="Stacey G."/>
            <person name="Shoemaker R.C."/>
            <person name="Jackson S.A."/>
        </authorList>
    </citation>
    <scope>NUCLEOTIDE SEQUENCE [LARGE SCALE GENOMIC DNA]</scope>
    <source>
        <strain evidence="8">cv. Williams 82</strain>
        <tissue evidence="7">Callus</tissue>
    </source>
</reference>
<feature type="domain" description="Peptidase A1" evidence="6">
    <location>
        <begin position="53"/>
        <end position="431"/>
    </location>
</feature>
<dbReference type="Proteomes" id="UP000008827">
    <property type="component" value="Chromosome 6"/>
</dbReference>
<dbReference type="Pfam" id="PF14541">
    <property type="entry name" value="TAXi_C"/>
    <property type="match status" value="1"/>
</dbReference>
<evidence type="ECO:0000256" key="5">
    <source>
        <dbReference type="SAM" id="SignalP"/>
    </source>
</evidence>
<dbReference type="InParanoid" id="K7KSV5"/>
<dbReference type="PaxDb" id="3847-GLYMA06G03660.1"/>
<reference evidence="7" key="3">
    <citation type="submission" date="2018-07" db="EMBL/GenBank/DDBJ databases">
        <title>WGS assembly of Glycine max.</title>
        <authorList>
            <person name="Schmutz J."/>
            <person name="Cannon S."/>
            <person name="Schlueter J."/>
            <person name="Ma J."/>
            <person name="Mitros T."/>
            <person name="Nelson W."/>
            <person name="Hyten D."/>
            <person name="Song Q."/>
            <person name="Thelen J."/>
            <person name="Cheng J."/>
            <person name="Xu D."/>
            <person name="Hellsten U."/>
            <person name="May G."/>
            <person name="Yu Y."/>
            <person name="Sakurai T."/>
            <person name="Umezawa T."/>
            <person name="Bhattacharyya M."/>
            <person name="Sandhu D."/>
            <person name="Valliyodan B."/>
            <person name="Lindquist E."/>
            <person name="Peto M."/>
            <person name="Grant D."/>
            <person name="Shu S."/>
            <person name="Goodstein D."/>
            <person name="Barry K."/>
            <person name="Futrell-Griggs M."/>
            <person name="Abernathy B."/>
            <person name="Du J."/>
            <person name="Tian Z."/>
            <person name="Zhu L."/>
            <person name="Gill N."/>
            <person name="Joshi T."/>
            <person name="Libault M."/>
            <person name="Sethuraman A."/>
            <person name="Zhang X."/>
            <person name="Shinozaki K."/>
            <person name="Nguyen H."/>
            <person name="Wing R."/>
            <person name="Cregan P."/>
            <person name="Specht J."/>
            <person name="Grimwood J."/>
            <person name="Rokhsar D."/>
            <person name="Stacey G."/>
            <person name="Shoemaker R."/>
            <person name="Jackson S."/>
        </authorList>
    </citation>
    <scope>NUCLEOTIDE SEQUENCE</scope>
    <source>
        <tissue evidence="7">Callus</tissue>
    </source>
</reference>
<dbReference type="SMR" id="K7KSV5"/>
<evidence type="ECO:0000313" key="7">
    <source>
        <dbReference type="EMBL" id="KRH51876.1"/>
    </source>
</evidence>
<dbReference type="OrthoDB" id="1882431at2759"/>
<dbReference type="STRING" id="3847.K7KSV5"/>
<dbReference type="GO" id="GO:0006508">
    <property type="term" value="P:proteolysis"/>
    <property type="evidence" value="ECO:0007669"/>
    <property type="project" value="InterPro"/>
</dbReference>
<comment type="subcellular location">
    <subcellularLocation>
        <location evidence="1">Secreted</location>
        <location evidence="1">Extracellular space</location>
    </subcellularLocation>
</comment>
<dbReference type="InterPro" id="IPR001461">
    <property type="entry name" value="Aspartic_peptidase_A1"/>
</dbReference>
<evidence type="ECO:0000313" key="8">
    <source>
        <dbReference type="EnsemblPlants" id="KRH51876"/>
    </source>
</evidence>
<keyword evidence="3" id="KW-0964">Secreted</keyword>
<sequence length="444" mass="47371">MASSSCSAATIHFILLSISLFSVSSLPLPDESTSKPKKIFFLPIKIDAATNMFYTTIGIGTPQHSTNLVIDLGGENLWHDCSNRRYNSSSKRKIVCKSKKCPEGAACVSTGCIGPYKPGCAISDCTITVSNPLAQFSSSYTMVEDTIFLSHTYIPGFLAGCVDLDDGLSGNALQGLPRTSKGIIGFSHSELALPSQLVLSNKLIPKFSLCFPSSNNLKGFGNIFIGAGGGHPQVESKFLQTTPLVVNPVATGAVSIYGAPSIEYFIDVKAIKIDGHVLNLNSSLLSIDKKGNGGTKISTMTPWTELHSSLYKPFVQEFINKAEGRRMKRVAPVPPFDACFDTSTIRNSITGLAVPSIDLVLPGGAQWTIYGANSMTVMTSKNVACLAFVDGGMKPKEMHSIQLEASVVIGGHQLEDNLLVIDMASSKLSFSSSLLLRNATCSHV</sequence>